<sequence>MALDGSLDIAGNDVRVKVIAVLSLLNGQLTIEPKKLDIADQALSDIPLGDVFEKSILQSSSPPPSTRACCRSRCGPPRCGV</sequence>
<evidence type="ECO:0000313" key="3">
    <source>
        <dbReference type="Proteomes" id="UP001500483"/>
    </source>
</evidence>
<evidence type="ECO:0000313" key="2">
    <source>
        <dbReference type="EMBL" id="GAA3366731.1"/>
    </source>
</evidence>
<keyword evidence="3" id="KW-1185">Reference proteome</keyword>
<evidence type="ECO:0000256" key="1">
    <source>
        <dbReference type="SAM" id="MobiDB-lite"/>
    </source>
</evidence>
<feature type="compositionally biased region" description="Low complexity" evidence="1">
    <location>
        <begin position="67"/>
        <end position="81"/>
    </location>
</feature>
<organism evidence="2 3">
    <name type="scientific">Saccharopolyspora gregorii</name>
    <dbReference type="NCBI Taxonomy" id="33914"/>
    <lineage>
        <taxon>Bacteria</taxon>
        <taxon>Bacillati</taxon>
        <taxon>Actinomycetota</taxon>
        <taxon>Actinomycetes</taxon>
        <taxon>Pseudonocardiales</taxon>
        <taxon>Pseudonocardiaceae</taxon>
        <taxon>Saccharopolyspora</taxon>
    </lineage>
</organism>
<accession>A0ABP6S2W3</accession>
<dbReference type="Proteomes" id="UP001500483">
    <property type="component" value="Unassembled WGS sequence"/>
</dbReference>
<protein>
    <submittedName>
        <fullName evidence="2">Uncharacterized protein</fullName>
    </submittedName>
</protein>
<comment type="caution">
    <text evidence="2">The sequence shown here is derived from an EMBL/GenBank/DDBJ whole genome shotgun (WGS) entry which is preliminary data.</text>
</comment>
<name>A0ABP6S2W3_9PSEU</name>
<gene>
    <name evidence="2" type="ORF">GCM10020366_71370</name>
</gene>
<reference evidence="3" key="1">
    <citation type="journal article" date="2019" name="Int. J. Syst. Evol. Microbiol.">
        <title>The Global Catalogue of Microorganisms (GCM) 10K type strain sequencing project: providing services to taxonomists for standard genome sequencing and annotation.</title>
        <authorList>
            <consortium name="The Broad Institute Genomics Platform"/>
            <consortium name="The Broad Institute Genome Sequencing Center for Infectious Disease"/>
            <person name="Wu L."/>
            <person name="Ma J."/>
        </authorList>
    </citation>
    <scope>NUCLEOTIDE SEQUENCE [LARGE SCALE GENOMIC DNA]</scope>
    <source>
        <strain evidence="3">JCM 9687</strain>
    </source>
</reference>
<proteinExistence type="predicted"/>
<feature type="region of interest" description="Disordered" evidence="1">
    <location>
        <begin position="57"/>
        <end position="81"/>
    </location>
</feature>
<dbReference type="EMBL" id="BAAAYK010000045">
    <property type="protein sequence ID" value="GAA3366731.1"/>
    <property type="molecule type" value="Genomic_DNA"/>
</dbReference>
<dbReference type="RefSeq" id="WP_344931606.1">
    <property type="nucleotide sequence ID" value="NZ_BAAAYK010000045.1"/>
</dbReference>